<reference evidence="6" key="1">
    <citation type="submission" date="2017-02" db="EMBL/GenBank/DDBJ databases">
        <title>Genome of Microbulbifer agarilyticus GP101.</title>
        <authorList>
            <person name="Jung J."/>
            <person name="Bae S.S."/>
            <person name="Baek K."/>
        </authorList>
    </citation>
    <scope>NUCLEOTIDE SEQUENCE [LARGE SCALE GENOMIC DNA]</scope>
    <source>
        <strain evidence="6">GP101</strain>
    </source>
</reference>
<keyword evidence="7" id="KW-1185">Reference proteome</keyword>
<evidence type="ECO:0000313" key="7">
    <source>
        <dbReference type="Proteomes" id="UP000188219"/>
    </source>
</evidence>
<proteinExistence type="inferred from homology"/>
<dbReference type="InterPro" id="IPR006311">
    <property type="entry name" value="TAT_signal"/>
</dbReference>
<evidence type="ECO:0000256" key="2">
    <source>
        <dbReference type="ARBA" id="ARBA00023295"/>
    </source>
</evidence>
<feature type="chain" id="PRO_5012026656" description="GH26 domain-containing protein" evidence="4">
    <location>
        <begin position="24"/>
        <end position="410"/>
    </location>
</feature>
<comment type="similarity">
    <text evidence="3">Belongs to the glycosyl hydrolase 26 family.</text>
</comment>
<dbReference type="SUPFAM" id="SSF51445">
    <property type="entry name" value="(Trans)glycosidases"/>
    <property type="match status" value="1"/>
</dbReference>
<evidence type="ECO:0000256" key="1">
    <source>
        <dbReference type="ARBA" id="ARBA00022801"/>
    </source>
</evidence>
<sequence length="410" mass="45944">MVGTSKKRRNLLFATAISAAAMAIGIGASVGVSSGAWALMEKPAVAAEQEPYSRYEPLDDKVLVVAGQTLAATRAYYQLTEKELVPRPAGFTDYISYQVGNKYPKFAPDYPQSYQGNDGLLNATNWGGGEQCTDCLLHEPGYEEAVIAIGMYIGGPLGENGEVCTAKEHCNTARIANGDLDHLLRDFAGWLNQLGERPVLLRIGYEFDGSWNGYDPQQYQAAFKHIRRFLEKQGVDNVAYVLQSFGYASYETMQNFYPEADQDGPYVDWIGYSYFTNTNAIVGKQELRFARERGHKVFIAEVTPHTGDCAKQIDVVKAPAQAKQWIETFDQHVRDNRDVVRAISYINARWNDSEYSPMWSQQMDHNCPGYFANSNARLNDNLDVAEFWGEKMAAPMYLNGEANLYSKLRK</sequence>
<gene>
    <name evidence="6" type="ORF">Mag101_00790</name>
</gene>
<dbReference type="STRING" id="260552.Mag101_00790"/>
<dbReference type="OrthoDB" id="9816550at2"/>
<organism evidence="6 7">
    <name type="scientific">Microbulbifer agarilyticus</name>
    <dbReference type="NCBI Taxonomy" id="260552"/>
    <lineage>
        <taxon>Bacteria</taxon>
        <taxon>Pseudomonadati</taxon>
        <taxon>Pseudomonadota</taxon>
        <taxon>Gammaproteobacteria</taxon>
        <taxon>Cellvibrionales</taxon>
        <taxon>Microbulbiferaceae</taxon>
        <taxon>Microbulbifer</taxon>
    </lineage>
</organism>
<dbReference type="EMBL" id="CP019650">
    <property type="protein sequence ID" value="AQQ66345.1"/>
    <property type="molecule type" value="Genomic_DNA"/>
</dbReference>
<protein>
    <recommendedName>
        <fullName evidence="5">GH26 domain-containing protein</fullName>
    </recommendedName>
</protein>
<dbReference type="Proteomes" id="UP000188219">
    <property type="component" value="Chromosome"/>
</dbReference>
<evidence type="ECO:0000256" key="4">
    <source>
        <dbReference type="SAM" id="SignalP"/>
    </source>
</evidence>
<dbReference type="GO" id="GO:0004553">
    <property type="term" value="F:hydrolase activity, hydrolyzing O-glycosyl compounds"/>
    <property type="evidence" value="ECO:0007669"/>
    <property type="project" value="InterPro"/>
</dbReference>
<dbReference type="KEGG" id="maga:Mag101_00790"/>
<accession>A0A1Q2M0W0</accession>
<feature type="active site" description="Nucleophile" evidence="3">
    <location>
        <position position="301"/>
    </location>
</feature>
<keyword evidence="1 3" id="KW-0378">Hydrolase</keyword>
<dbReference type="PROSITE" id="PS51764">
    <property type="entry name" value="GH26"/>
    <property type="match status" value="1"/>
</dbReference>
<keyword evidence="2 3" id="KW-0326">Glycosidase</keyword>
<feature type="signal peptide" evidence="4">
    <location>
        <begin position="1"/>
        <end position="23"/>
    </location>
</feature>
<name>A0A1Q2M0W0_9GAMM</name>
<evidence type="ECO:0000256" key="3">
    <source>
        <dbReference type="PROSITE-ProRule" id="PRU01100"/>
    </source>
</evidence>
<dbReference type="InterPro" id="IPR017853">
    <property type="entry name" value="GH"/>
</dbReference>
<dbReference type="RefSeq" id="WP_077399422.1">
    <property type="nucleotide sequence ID" value="NZ_CP019650.1"/>
</dbReference>
<dbReference type="InterPro" id="IPR022790">
    <property type="entry name" value="GH26_dom"/>
</dbReference>
<dbReference type="AlphaFoldDB" id="A0A1Q2M0W0"/>
<dbReference type="PROSITE" id="PS51318">
    <property type="entry name" value="TAT"/>
    <property type="match status" value="1"/>
</dbReference>
<evidence type="ECO:0000259" key="5">
    <source>
        <dbReference type="PROSITE" id="PS51764"/>
    </source>
</evidence>
<evidence type="ECO:0000313" key="6">
    <source>
        <dbReference type="EMBL" id="AQQ66345.1"/>
    </source>
</evidence>
<feature type="domain" description="GH26" evidence="5">
    <location>
        <begin position="70"/>
        <end position="387"/>
    </location>
</feature>
<dbReference type="Gene3D" id="3.20.20.80">
    <property type="entry name" value="Glycosidases"/>
    <property type="match status" value="1"/>
</dbReference>
<feature type="active site" description="Proton donor" evidence="3">
    <location>
        <position position="206"/>
    </location>
</feature>
<keyword evidence="4" id="KW-0732">Signal</keyword>